<evidence type="ECO:0000313" key="3">
    <source>
        <dbReference type="Proteomes" id="UP000077266"/>
    </source>
</evidence>
<accession>A0A165ECT4</accession>
<dbReference type="InParanoid" id="A0A165ECT4"/>
<dbReference type="Pfam" id="PF05175">
    <property type="entry name" value="MTS"/>
    <property type="match status" value="1"/>
</dbReference>
<dbReference type="PANTHER" id="PTHR18895:SF74">
    <property type="entry name" value="MTRF1L RELEASE FACTOR GLUTAMINE METHYLTRANSFERASE"/>
    <property type="match status" value="1"/>
</dbReference>
<dbReference type="SUPFAM" id="SSF53335">
    <property type="entry name" value="S-adenosyl-L-methionine-dependent methyltransferases"/>
    <property type="match status" value="1"/>
</dbReference>
<evidence type="ECO:0000313" key="2">
    <source>
        <dbReference type="EMBL" id="KZV86618.1"/>
    </source>
</evidence>
<name>A0A165ECT4_EXIGL</name>
<proteinExistence type="predicted"/>
<protein>
    <submittedName>
        <fullName evidence="2">S-adenosyl-L-methionine-dependent methyltransferase</fullName>
    </submittedName>
</protein>
<dbReference type="InterPro" id="IPR050320">
    <property type="entry name" value="N5-glutamine_MTase"/>
</dbReference>
<dbReference type="EMBL" id="KV426150">
    <property type="protein sequence ID" value="KZV86618.1"/>
    <property type="molecule type" value="Genomic_DNA"/>
</dbReference>
<dbReference type="InterPro" id="IPR029063">
    <property type="entry name" value="SAM-dependent_MTases_sf"/>
</dbReference>
<dbReference type="GO" id="GO:0032259">
    <property type="term" value="P:methylation"/>
    <property type="evidence" value="ECO:0007669"/>
    <property type="project" value="UniProtKB-KW"/>
</dbReference>
<keyword evidence="2" id="KW-0808">Transferase</keyword>
<dbReference type="Gene3D" id="3.40.50.150">
    <property type="entry name" value="Vaccinia Virus protein VP39"/>
    <property type="match status" value="1"/>
</dbReference>
<dbReference type="GO" id="GO:0005739">
    <property type="term" value="C:mitochondrion"/>
    <property type="evidence" value="ECO:0007669"/>
    <property type="project" value="TreeGrafter"/>
</dbReference>
<keyword evidence="2" id="KW-0489">Methyltransferase</keyword>
<feature type="domain" description="Methyltransferase small" evidence="1">
    <location>
        <begin position="155"/>
        <end position="268"/>
    </location>
</feature>
<sequence length="332" mass="36042">MPTLVNDNNALGEKGYADNAVYPVYHTLVAALAAQRYKFICPTPETHARVIAKRTRLEGSLVARTLQDLFGWSIPASTLTALLPHDLLCDLIGAKLLVRDGDVLKPTIRVSSLSLSQPGLYIHGAWPTTDADSAFFGPDSYRYMRVLTSLASVRLRHTPPKHILDLCTGPGIGALHLSRLFPDADVVGVDINPKALVLARFNAPGVRFICSDGLLQYDGAPLDVVAIHPPFIANDARIYAAGGPTGVELTLRLIGEALNKLRAGGELWSYTAVPIGFEGTDAFRAALEKDSRWRIARYELVDADIFGEEMENDVTYPLTGSLQAIELALVKV</sequence>
<dbReference type="PANTHER" id="PTHR18895">
    <property type="entry name" value="HEMK METHYLTRANSFERASE"/>
    <property type="match status" value="1"/>
</dbReference>
<dbReference type="InterPro" id="IPR007848">
    <property type="entry name" value="Small_mtfrase_dom"/>
</dbReference>
<keyword evidence="3" id="KW-1185">Reference proteome</keyword>
<dbReference type="GO" id="GO:0008168">
    <property type="term" value="F:methyltransferase activity"/>
    <property type="evidence" value="ECO:0007669"/>
    <property type="project" value="UniProtKB-KW"/>
</dbReference>
<evidence type="ECO:0000259" key="1">
    <source>
        <dbReference type="Pfam" id="PF05175"/>
    </source>
</evidence>
<dbReference type="Proteomes" id="UP000077266">
    <property type="component" value="Unassembled WGS sequence"/>
</dbReference>
<organism evidence="2 3">
    <name type="scientific">Exidia glandulosa HHB12029</name>
    <dbReference type="NCBI Taxonomy" id="1314781"/>
    <lineage>
        <taxon>Eukaryota</taxon>
        <taxon>Fungi</taxon>
        <taxon>Dikarya</taxon>
        <taxon>Basidiomycota</taxon>
        <taxon>Agaricomycotina</taxon>
        <taxon>Agaricomycetes</taxon>
        <taxon>Auriculariales</taxon>
        <taxon>Exidiaceae</taxon>
        <taxon>Exidia</taxon>
    </lineage>
</organism>
<gene>
    <name evidence="2" type="ORF">EXIGLDRAFT_752710</name>
</gene>
<dbReference type="CDD" id="cd02440">
    <property type="entry name" value="AdoMet_MTases"/>
    <property type="match status" value="1"/>
</dbReference>
<dbReference type="AlphaFoldDB" id="A0A165ECT4"/>
<dbReference type="OrthoDB" id="10017101at2759"/>
<reference evidence="2 3" key="1">
    <citation type="journal article" date="2016" name="Mol. Biol. Evol.">
        <title>Comparative Genomics of Early-Diverging Mushroom-Forming Fungi Provides Insights into the Origins of Lignocellulose Decay Capabilities.</title>
        <authorList>
            <person name="Nagy L.G."/>
            <person name="Riley R."/>
            <person name="Tritt A."/>
            <person name="Adam C."/>
            <person name="Daum C."/>
            <person name="Floudas D."/>
            <person name="Sun H."/>
            <person name="Yadav J.S."/>
            <person name="Pangilinan J."/>
            <person name="Larsson K.H."/>
            <person name="Matsuura K."/>
            <person name="Barry K."/>
            <person name="Labutti K."/>
            <person name="Kuo R."/>
            <person name="Ohm R.A."/>
            <person name="Bhattacharya S.S."/>
            <person name="Shirouzu T."/>
            <person name="Yoshinaga Y."/>
            <person name="Martin F.M."/>
            <person name="Grigoriev I.V."/>
            <person name="Hibbett D.S."/>
        </authorList>
    </citation>
    <scope>NUCLEOTIDE SEQUENCE [LARGE SCALE GENOMIC DNA]</scope>
    <source>
        <strain evidence="2 3">HHB12029</strain>
    </source>
</reference>